<dbReference type="Gene3D" id="3.30.420.10">
    <property type="entry name" value="Ribonuclease H-like superfamily/Ribonuclease H"/>
    <property type="match status" value="1"/>
</dbReference>
<dbReference type="HOGENOM" id="CLU_586805_0_0_1"/>
<dbReference type="InterPro" id="IPR036397">
    <property type="entry name" value="RNaseH_sf"/>
</dbReference>
<reference evidence="1 2" key="1">
    <citation type="submission" date="2014-02" db="EMBL/GenBank/DDBJ databases">
        <title>Single nucleus genome sequencing reveals high similarity among nuclei of an endomycorrhizal fungus.</title>
        <authorList>
            <person name="Lin K."/>
            <person name="Geurts R."/>
            <person name="Zhang Z."/>
            <person name="Limpens E."/>
            <person name="Saunders D.G."/>
            <person name="Mu D."/>
            <person name="Pang E."/>
            <person name="Cao H."/>
            <person name="Cha H."/>
            <person name="Lin T."/>
            <person name="Zhou Q."/>
            <person name="Shang Y."/>
            <person name="Li Y."/>
            <person name="Ivanov S."/>
            <person name="Sharma T."/>
            <person name="Velzen R.V."/>
            <person name="Ruijter N.D."/>
            <person name="Aanen D.K."/>
            <person name="Win J."/>
            <person name="Kamoun S."/>
            <person name="Bisseling T."/>
            <person name="Huang S."/>
        </authorList>
    </citation>
    <scope>NUCLEOTIDE SEQUENCE [LARGE SCALE GENOMIC DNA]</scope>
    <source>
        <strain evidence="2">DAOM197198w</strain>
    </source>
</reference>
<sequence length="466" mass="53453">MEQNQSIEWVIALKLTLWGMNNSVCRATGKTPYELVYGQKPKNNLVWLDTLFEQNNNVLDEDNILSDIEIEQEMNNLNDIDDDVQADEEFENLSLTPITKNVVAFNSNAPKKSKYKNNQIDTPFKLKTKNYPQTPVRKNKGKVREISSDLDNNCEEVINIEENLDEVSDINEEKNVDNESMSDNEIITIGINRPQPKPTIIKNPTPISDDTFYYREGQVNEVSWEEINETYLGLFGYSEQLNPLTTKKEILAALKDITLLRKNPNMYPTDALNVWEYKLSNWLKLYDDEQAGPSNTELTSHDYVRKHAEENLKTYTANMKELILSTAKIVKYKIGDLVKVKIPKEDKHKIDRTHLPCKILSLTGNDKYKLGCQFGVLDVSYSVRNLEPLKAHISGLEDIPRRKISLREAARLQSALHEEVTTTITENLEITCKCPKTTCSTMHCPCKKEKKKCNTSCHPEKECSNL</sequence>
<evidence type="ECO:0000313" key="2">
    <source>
        <dbReference type="Proteomes" id="UP000022910"/>
    </source>
</evidence>
<name>A0A015L2E1_RHIIW</name>
<comment type="caution">
    <text evidence="1">The sequence shown here is derived from an EMBL/GenBank/DDBJ whole genome shotgun (WGS) entry which is preliminary data.</text>
</comment>
<dbReference type="AlphaFoldDB" id="A0A015L2E1"/>
<keyword evidence="2" id="KW-1185">Reference proteome</keyword>
<evidence type="ECO:0000313" key="1">
    <source>
        <dbReference type="EMBL" id="EXX66526.1"/>
    </source>
</evidence>
<gene>
    <name evidence="1" type="ORF">RirG_122940</name>
</gene>
<dbReference type="EMBL" id="JEMT01018687">
    <property type="protein sequence ID" value="EXX66526.1"/>
    <property type="molecule type" value="Genomic_DNA"/>
</dbReference>
<protein>
    <submittedName>
        <fullName evidence="1">Uncharacterized protein</fullName>
    </submittedName>
</protein>
<dbReference type="GO" id="GO:0003676">
    <property type="term" value="F:nucleic acid binding"/>
    <property type="evidence" value="ECO:0007669"/>
    <property type="project" value="InterPro"/>
</dbReference>
<dbReference type="Proteomes" id="UP000022910">
    <property type="component" value="Unassembled WGS sequence"/>
</dbReference>
<proteinExistence type="predicted"/>
<organism evidence="1 2">
    <name type="scientific">Rhizophagus irregularis (strain DAOM 197198w)</name>
    <name type="common">Glomus intraradices</name>
    <dbReference type="NCBI Taxonomy" id="1432141"/>
    <lineage>
        <taxon>Eukaryota</taxon>
        <taxon>Fungi</taxon>
        <taxon>Fungi incertae sedis</taxon>
        <taxon>Mucoromycota</taxon>
        <taxon>Glomeromycotina</taxon>
        <taxon>Glomeromycetes</taxon>
        <taxon>Glomerales</taxon>
        <taxon>Glomeraceae</taxon>
        <taxon>Rhizophagus</taxon>
    </lineage>
</organism>
<accession>A0A015L2E1</accession>